<dbReference type="EMBL" id="JPKZ01000158">
    <property type="protein sequence ID" value="KHN88910.1"/>
    <property type="molecule type" value="Genomic_DNA"/>
</dbReference>
<dbReference type="AlphaFoldDB" id="A0A0B2W6L2"/>
<proteinExistence type="predicted"/>
<organism evidence="2 3">
    <name type="scientific">Toxocara canis</name>
    <name type="common">Canine roundworm</name>
    <dbReference type="NCBI Taxonomy" id="6265"/>
    <lineage>
        <taxon>Eukaryota</taxon>
        <taxon>Metazoa</taxon>
        <taxon>Ecdysozoa</taxon>
        <taxon>Nematoda</taxon>
        <taxon>Chromadorea</taxon>
        <taxon>Rhabditida</taxon>
        <taxon>Spirurina</taxon>
        <taxon>Ascaridomorpha</taxon>
        <taxon>Ascaridoidea</taxon>
        <taxon>Toxocaridae</taxon>
        <taxon>Toxocara</taxon>
    </lineage>
</organism>
<name>A0A0B2W6L2_TOXCA</name>
<sequence length="196" mass="22960">LSQRLISVVWTGFCATNQVLAFNRLLDAYDADFAKKLFAGNKPWYWMIYPLIYTVVINAVPFQNHKYIYDPRWGSWAFIAIPRNHIYYMHLYNNVSTFIMLAVMYSLVVYIFTKRIRGFKQVGSFQRSIYTITLLFCLTVMLSTVVYFGMQYITNVNPIWHTVAHLGWTSVHGAIFAFVFVQTVTEMRLPQKNCSE</sequence>
<evidence type="ECO:0000313" key="3">
    <source>
        <dbReference type="Proteomes" id="UP000031036"/>
    </source>
</evidence>
<dbReference type="InterPro" id="IPR019425">
    <property type="entry name" value="7TM_GPCR_serpentine_rcpt_Srt"/>
</dbReference>
<evidence type="ECO:0000256" key="1">
    <source>
        <dbReference type="SAM" id="Phobius"/>
    </source>
</evidence>
<dbReference type="OrthoDB" id="5907169at2759"/>
<reference evidence="2 3" key="1">
    <citation type="submission" date="2014-11" db="EMBL/GenBank/DDBJ databases">
        <title>Genetic blueprint of the zoonotic pathogen Toxocara canis.</title>
        <authorList>
            <person name="Zhu X.-Q."/>
            <person name="Korhonen P.K."/>
            <person name="Cai H."/>
            <person name="Young N.D."/>
            <person name="Nejsum P."/>
            <person name="von Samson-Himmelstjerna G."/>
            <person name="Boag P.R."/>
            <person name="Tan P."/>
            <person name="Li Q."/>
            <person name="Min J."/>
            <person name="Yang Y."/>
            <person name="Wang X."/>
            <person name="Fang X."/>
            <person name="Hall R.S."/>
            <person name="Hofmann A."/>
            <person name="Sternberg P.W."/>
            <person name="Jex A.R."/>
            <person name="Gasser R.B."/>
        </authorList>
    </citation>
    <scope>NUCLEOTIDE SEQUENCE [LARGE SCALE GENOMIC DNA]</scope>
    <source>
        <strain evidence="2">PN_DK_2014</strain>
    </source>
</reference>
<keyword evidence="3" id="KW-1185">Reference proteome</keyword>
<dbReference type="PANTHER" id="PTHR23021">
    <property type="entry name" value="SERPENTINE RECEPTOR, CLASS T"/>
    <property type="match status" value="1"/>
</dbReference>
<protein>
    <recommendedName>
        <fullName evidence="4">Serpentine receptor class gamma</fullName>
    </recommendedName>
</protein>
<dbReference type="Proteomes" id="UP000031036">
    <property type="component" value="Unassembled WGS sequence"/>
</dbReference>
<feature type="transmembrane region" description="Helical" evidence="1">
    <location>
        <begin position="95"/>
        <end position="112"/>
    </location>
</feature>
<accession>A0A0B2W6L2</accession>
<feature type="transmembrane region" description="Helical" evidence="1">
    <location>
        <begin position="159"/>
        <end position="181"/>
    </location>
</feature>
<feature type="transmembrane region" description="Helical" evidence="1">
    <location>
        <begin position="45"/>
        <end position="61"/>
    </location>
</feature>
<gene>
    <name evidence="2" type="ORF">Tcan_13186</name>
</gene>
<feature type="non-terminal residue" evidence="2">
    <location>
        <position position="1"/>
    </location>
</feature>
<evidence type="ECO:0000313" key="2">
    <source>
        <dbReference type="EMBL" id="KHN88910.1"/>
    </source>
</evidence>
<comment type="caution">
    <text evidence="2">The sequence shown here is derived from an EMBL/GenBank/DDBJ whole genome shotgun (WGS) entry which is preliminary data.</text>
</comment>
<keyword evidence="1" id="KW-0812">Transmembrane</keyword>
<keyword evidence="1" id="KW-1133">Transmembrane helix</keyword>
<dbReference type="Pfam" id="PF10321">
    <property type="entry name" value="7TM_GPCR_Srt"/>
    <property type="match status" value="1"/>
</dbReference>
<dbReference type="PANTHER" id="PTHR23021:SF11">
    <property type="entry name" value="SERPENTINE RECEPTOR, CLASS T"/>
    <property type="match status" value="1"/>
</dbReference>
<keyword evidence="1" id="KW-0472">Membrane</keyword>
<evidence type="ECO:0008006" key="4">
    <source>
        <dbReference type="Google" id="ProtNLM"/>
    </source>
</evidence>
<feature type="transmembrane region" description="Helical" evidence="1">
    <location>
        <begin position="132"/>
        <end position="153"/>
    </location>
</feature>